<feature type="domain" description="Cupin type-2" evidence="2">
    <location>
        <begin position="78"/>
        <end position="147"/>
    </location>
</feature>
<dbReference type="SUPFAM" id="SSF51182">
    <property type="entry name" value="RmlC-like cupins"/>
    <property type="match status" value="1"/>
</dbReference>
<dbReference type="Gene3D" id="2.60.120.10">
    <property type="entry name" value="Jelly Rolls"/>
    <property type="match status" value="1"/>
</dbReference>
<dbReference type="Proteomes" id="UP000248795">
    <property type="component" value="Unassembled WGS sequence"/>
</dbReference>
<name>A0A2W2APY9_9HYPH</name>
<dbReference type="AlphaFoldDB" id="A0A2W2APY9"/>
<proteinExistence type="predicted"/>
<keyword evidence="4" id="KW-1185">Reference proteome</keyword>
<gene>
    <name evidence="3" type="ORF">DK847_17635</name>
</gene>
<keyword evidence="1" id="KW-0732">Signal</keyword>
<feature type="chain" id="PRO_5016105087" evidence="1">
    <location>
        <begin position="45"/>
        <end position="160"/>
    </location>
</feature>
<evidence type="ECO:0000313" key="4">
    <source>
        <dbReference type="Proteomes" id="UP000248795"/>
    </source>
</evidence>
<dbReference type="EMBL" id="QKVK01000009">
    <property type="protein sequence ID" value="PZF75662.1"/>
    <property type="molecule type" value="Genomic_DNA"/>
</dbReference>
<protein>
    <submittedName>
        <fullName evidence="3">Cupin domain-containing protein</fullName>
    </submittedName>
</protein>
<dbReference type="InterPro" id="IPR014710">
    <property type="entry name" value="RmlC-like_jellyroll"/>
</dbReference>
<dbReference type="InterPro" id="IPR013096">
    <property type="entry name" value="Cupin_2"/>
</dbReference>
<accession>A0A2W2APY9</accession>
<comment type="caution">
    <text evidence="3">The sequence shown here is derived from an EMBL/GenBank/DDBJ whole genome shotgun (WGS) entry which is preliminary data.</text>
</comment>
<feature type="signal peptide" evidence="1">
    <location>
        <begin position="1"/>
        <end position="44"/>
    </location>
</feature>
<evidence type="ECO:0000259" key="2">
    <source>
        <dbReference type="Pfam" id="PF07883"/>
    </source>
</evidence>
<dbReference type="InterPro" id="IPR011051">
    <property type="entry name" value="RmlC_Cupin_sf"/>
</dbReference>
<evidence type="ECO:0000256" key="1">
    <source>
        <dbReference type="SAM" id="SignalP"/>
    </source>
</evidence>
<evidence type="ECO:0000313" key="3">
    <source>
        <dbReference type="EMBL" id="PZF75662.1"/>
    </source>
</evidence>
<dbReference type="PANTHER" id="PTHR38599:SF1">
    <property type="entry name" value="CUPIN DOMAIN PROTEIN (AFU_ORTHOLOGUE AFUA_3G13620)"/>
    <property type="match status" value="1"/>
</dbReference>
<dbReference type="PANTHER" id="PTHR38599">
    <property type="entry name" value="CUPIN DOMAIN PROTEIN (AFU_ORTHOLOGUE AFUA_3G13620)"/>
    <property type="match status" value="1"/>
</dbReference>
<organism evidence="3 4">
    <name type="scientific">Aestuariivirga litoralis</name>
    <dbReference type="NCBI Taxonomy" id="2650924"/>
    <lineage>
        <taxon>Bacteria</taxon>
        <taxon>Pseudomonadati</taxon>
        <taxon>Pseudomonadota</taxon>
        <taxon>Alphaproteobacteria</taxon>
        <taxon>Hyphomicrobiales</taxon>
        <taxon>Aestuariivirgaceae</taxon>
        <taxon>Aestuariivirga</taxon>
    </lineage>
</organism>
<dbReference type="Pfam" id="PF07883">
    <property type="entry name" value="Cupin_2"/>
    <property type="match status" value="1"/>
</dbReference>
<dbReference type="CDD" id="cd02236">
    <property type="entry name" value="cupin_CV2614-like"/>
    <property type="match status" value="1"/>
</dbReference>
<sequence>MACSGRCRVLSTPMTHQPGSTDMKLASLALGALALAAAGAPAMADGYPAIPLFSGNRTVMDEAIAYPAGGAAHVNALIVVLAPGERTVEHKHGVPTFIHILEGEVTVDYDGHGKRTYRQGESFLEAMGVAHAGLNTGTVPVKILAVYMGAEGATDTIKLK</sequence>
<reference evidence="4" key="1">
    <citation type="submission" date="2018-06" db="EMBL/GenBank/DDBJ databases">
        <title>Aestuariibacter litoralis strain KCTC 52945T.</title>
        <authorList>
            <person name="Li X."/>
            <person name="Salam N."/>
            <person name="Li J.-L."/>
            <person name="Chen Y.-M."/>
            <person name="Yang Z.-W."/>
            <person name="Zhang L.-Y."/>
            <person name="Han M.-X."/>
            <person name="Xiao M."/>
            <person name="Li W.-J."/>
        </authorList>
    </citation>
    <scope>NUCLEOTIDE SEQUENCE [LARGE SCALE GENOMIC DNA]</scope>
    <source>
        <strain evidence="4">KCTC 52945</strain>
    </source>
</reference>